<dbReference type="SUPFAM" id="SSF52954">
    <property type="entry name" value="Class II aaRS ABD-related"/>
    <property type="match status" value="1"/>
</dbReference>
<dbReference type="SMR" id="B3MN23"/>
<dbReference type="Proteomes" id="UP000007801">
    <property type="component" value="Unassembled WGS sequence"/>
</dbReference>
<dbReference type="CTD" id="136040168"/>
<gene>
    <name evidence="2" type="primary">Dana\GF19722</name>
    <name evidence="2" type="synonym">dana_GLEANR_22127</name>
    <name evidence="2" type="ORF">GF19722</name>
</gene>
<dbReference type="STRING" id="7217.B3MN23"/>
<dbReference type="EMBL" id="CH902620">
    <property type="protein sequence ID" value="EDV32001.2"/>
    <property type="molecule type" value="Genomic_DNA"/>
</dbReference>
<proteinExistence type="predicted"/>
<dbReference type="OrthoDB" id="5394539at2759"/>
<dbReference type="Gene3D" id="3.30.930.10">
    <property type="entry name" value="Bira Bifunctional Protein, Domain 2"/>
    <property type="match status" value="1"/>
</dbReference>
<dbReference type="InterPro" id="IPR045864">
    <property type="entry name" value="aa-tRNA-synth_II/BPL/LPL"/>
</dbReference>
<reference evidence="2 3" key="1">
    <citation type="journal article" date="2007" name="Nature">
        <title>Evolution of genes and genomes on the Drosophila phylogeny.</title>
        <authorList>
            <consortium name="Drosophila 12 Genomes Consortium"/>
            <person name="Clark A.G."/>
            <person name="Eisen M.B."/>
            <person name="Smith D.R."/>
            <person name="Bergman C.M."/>
            <person name="Oliver B."/>
            <person name="Markow T.A."/>
            <person name="Kaufman T.C."/>
            <person name="Kellis M."/>
            <person name="Gelbart W."/>
            <person name="Iyer V.N."/>
            <person name="Pollard D.A."/>
            <person name="Sackton T.B."/>
            <person name="Larracuente A.M."/>
            <person name="Singh N.D."/>
            <person name="Abad J.P."/>
            <person name="Abt D.N."/>
            <person name="Adryan B."/>
            <person name="Aguade M."/>
            <person name="Akashi H."/>
            <person name="Anderson W.W."/>
            <person name="Aquadro C.F."/>
            <person name="Ardell D.H."/>
            <person name="Arguello R."/>
            <person name="Artieri C.G."/>
            <person name="Barbash D.A."/>
            <person name="Barker D."/>
            <person name="Barsanti P."/>
            <person name="Batterham P."/>
            <person name="Batzoglou S."/>
            <person name="Begun D."/>
            <person name="Bhutkar A."/>
            <person name="Blanco E."/>
            <person name="Bosak S.A."/>
            <person name="Bradley R.K."/>
            <person name="Brand A.D."/>
            <person name="Brent M.R."/>
            <person name="Brooks A.N."/>
            <person name="Brown R.H."/>
            <person name="Butlin R.K."/>
            <person name="Caggese C."/>
            <person name="Calvi B.R."/>
            <person name="Bernardo de Carvalho A."/>
            <person name="Caspi A."/>
            <person name="Castrezana S."/>
            <person name="Celniker S.E."/>
            <person name="Chang J.L."/>
            <person name="Chapple C."/>
            <person name="Chatterji S."/>
            <person name="Chinwalla A."/>
            <person name="Civetta A."/>
            <person name="Clifton S.W."/>
            <person name="Comeron J.M."/>
            <person name="Costello J.C."/>
            <person name="Coyne J.A."/>
            <person name="Daub J."/>
            <person name="David R.G."/>
            <person name="Delcher A.L."/>
            <person name="Delehaunty K."/>
            <person name="Do C.B."/>
            <person name="Ebling H."/>
            <person name="Edwards K."/>
            <person name="Eickbush T."/>
            <person name="Evans J.D."/>
            <person name="Filipski A."/>
            <person name="Findeiss S."/>
            <person name="Freyhult E."/>
            <person name="Fulton L."/>
            <person name="Fulton R."/>
            <person name="Garcia A.C."/>
            <person name="Gardiner A."/>
            <person name="Garfield D.A."/>
            <person name="Garvin B.E."/>
            <person name="Gibson G."/>
            <person name="Gilbert D."/>
            <person name="Gnerre S."/>
            <person name="Godfrey J."/>
            <person name="Good R."/>
            <person name="Gotea V."/>
            <person name="Gravely B."/>
            <person name="Greenberg A.J."/>
            <person name="Griffiths-Jones S."/>
            <person name="Gross S."/>
            <person name="Guigo R."/>
            <person name="Gustafson E.A."/>
            <person name="Haerty W."/>
            <person name="Hahn M.W."/>
            <person name="Halligan D.L."/>
            <person name="Halpern A.L."/>
            <person name="Halter G.M."/>
            <person name="Han M.V."/>
            <person name="Heger A."/>
            <person name="Hillier L."/>
            <person name="Hinrichs A.S."/>
            <person name="Holmes I."/>
            <person name="Hoskins R.A."/>
            <person name="Hubisz M.J."/>
            <person name="Hultmark D."/>
            <person name="Huntley M.A."/>
            <person name="Jaffe D.B."/>
            <person name="Jagadeeshan S."/>
            <person name="Jeck W.R."/>
            <person name="Johnson J."/>
            <person name="Jones C.D."/>
            <person name="Jordan W.C."/>
            <person name="Karpen G.H."/>
            <person name="Kataoka E."/>
            <person name="Keightley P.D."/>
            <person name="Kheradpour P."/>
            <person name="Kirkness E.F."/>
            <person name="Koerich L.B."/>
            <person name="Kristiansen K."/>
            <person name="Kudrna D."/>
            <person name="Kulathinal R.J."/>
            <person name="Kumar S."/>
            <person name="Kwok R."/>
            <person name="Lander E."/>
            <person name="Langley C.H."/>
            <person name="Lapoint R."/>
            <person name="Lazzaro B.P."/>
            <person name="Lee S.J."/>
            <person name="Levesque L."/>
            <person name="Li R."/>
            <person name="Lin C.F."/>
            <person name="Lin M.F."/>
            <person name="Lindblad-Toh K."/>
            <person name="Llopart A."/>
            <person name="Long M."/>
            <person name="Low L."/>
            <person name="Lozovsky E."/>
            <person name="Lu J."/>
            <person name="Luo M."/>
            <person name="Machado C.A."/>
            <person name="Makalowski W."/>
            <person name="Marzo M."/>
            <person name="Matsuda M."/>
            <person name="Matzkin L."/>
            <person name="McAllister B."/>
            <person name="McBride C.S."/>
            <person name="McKernan B."/>
            <person name="McKernan K."/>
            <person name="Mendez-Lago M."/>
            <person name="Minx P."/>
            <person name="Mollenhauer M.U."/>
            <person name="Montooth K."/>
            <person name="Mount S.M."/>
            <person name="Mu X."/>
            <person name="Myers E."/>
            <person name="Negre B."/>
            <person name="Newfeld S."/>
            <person name="Nielsen R."/>
            <person name="Noor M.A."/>
            <person name="O'Grady P."/>
            <person name="Pachter L."/>
            <person name="Papaceit M."/>
            <person name="Parisi M.J."/>
            <person name="Parisi M."/>
            <person name="Parts L."/>
            <person name="Pedersen J.S."/>
            <person name="Pesole G."/>
            <person name="Phillippy A.M."/>
            <person name="Ponting C.P."/>
            <person name="Pop M."/>
            <person name="Porcelli D."/>
            <person name="Powell J.R."/>
            <person name="Prohaska S."/>
            <person name="Pruitt K."/>
            <person name="Puig M."/>
            <person name="Quesneville H."/>
            <person name="Ram K.R."/>
            <person name="Rand D."/>
            <person name="Rasmussen M.D."/>
            <person name="Reed L.K."/>
            <person name="Reenan R."/>
            <person name="Reily A."/>
            <person name="Remington K.A."/>
            <person name="Rieger T.T."/>
            <person name="Ritchie M.G."/>
            <person name="Robin C."/>
            <person name="Rogers Y.H."/>
            <person name="Rohde C."/>
            <person name="Rozas J."/>
            <person name="Rubenfield M.J."/>
            <person name="Ruiz A."/>
            <person name="Russo S."/>
            <person name="Salzberg S.L."/>
            <person name="Sanchez-Gracia A."/>
            <person name="Saranga D.J."/>
            <person name="Sato H."/>
            <person name="Schaeffer S.W."/>
            <person name="Schatz M.C."/>
            <person name="Schlenke T."/>
            <person name="Schwartz R."/>
            <person name="Segarra C."/>
            <person name="Singh R.S."/>
            <person name="Sirot L."/>
            <person name="Sirota M."/>
            <person name="Sisneros N.B."/>
            <person name="Smith C.D."/>
            <person name="Smith T.F."/>
            <person name="Spieth J."/>
            <person name="Stage D.E."/>
            <person name="Stark A."/>
            <person name="Stephan W."/>
            <person name="Strausberg R.L."/>
            <person name="Strempel S."/>
            <person name="Sturgill D."/>
            <person name="Sutton G."/>
            <person name="Sutton G.G."/>
            <person name="Tao W."/>
            <person name="Teichmann S."/>
            <person name="Tobari Y.N."/>
            <person name="Tomimura Y."/>
            <person name="Tsolas J.M."/>
            <person name="Valente V.L."/>
            <person name="Venter E."/>
            <person name="Venter J.C."/>
            <person name="Vicario S."/>
            <person name="Vieira F.G."/>
            <person name="Vilella A.J."/>
            <person name="Villasante A."/>
            <person name="Walenz B."/>
            <person name="Wang J."/>
            <person name="Wasserman M."/>
            <person name="Watts T."/>
            <person name="Wilson D."/>
            <person name="Wilson R.K."/>
            <person name="Wing R.A."/>
            <person name="Wolfner M.F."/>
            <person name="Wong A."/>
            <person name="Wong G.K."/>
            <person name="Wu C.I."/>
            <person name="Wu G."/>
            <person name="Yamamoto D."/>
            <person name="Yang H.P."/>
            <person name="Yang S.P."/>
            <person name="Yorke J.A."/>
            <person name="Yoshida K."/>
            <person name="Zdobnov E."/>
            <person name="Zhang P."/>
            <person name="Zhang Y."/>
            <person name="Zimin A.V."/>
            <person name="Baldwin J."/>
            <person name="Abdouelleil A."/>
            <person name="Abdulkadir J."/>
            <person name="Abebe A."/>
            <person name="Abera B."/>
            <person name="Abreu J."/>
            <person name="Acer S.C."/>
            <person name="Aftuck L."/>
            <person name="Alexander A."/>
            <person name="An P."/>
            <person name="Anderson E."/>
            <person name="Anderson S."/>
            <person name="Arachi H."/>
            <person name="Azer M."/>
            <person name="Bachantsang P."/>
            <person name="Barry A."/>
            <person name="Bayul T."/>
            <person name="Berlin A."/>
            <person name="Bessette D."/>
            <person name="Bloom T."/>
            <person name="Blye J."/>
            <person name="Boguslavskiy L."/>
            <person name="Bonnet C."/>
            <person name="Boukhgalter B."/>
            <person name="Bourzgui I."/>
            <person name="Brown A."/>
            <person name="Cahill P."/>
            <person name="Channer S."/>
            <person name="Cheshatsang Y."/>
            <person name="Chuda L."/>
            <person name="Citroen M."/>
            <person name="Collymore A."/>
            <person name="Cooke P."/>
            <person name="Costello M."/>
            <person name="D'Aco K."/>
            <person name="Daza R."/>
            <person name="De Haan G."/>
            <person name="DeGray S."/>
            <person name="DeMaso C."/>
            <person name="Dhargay N."/>
            <person name="Dooley K."/>
            <person name="Dooley E."/>
            <person name="Doricent M."/>
            <person name="Dorje P."/>
            <person name="Dorjee K."/>
            <person name="Dupes A."/>
            <person name="Elong R."/>
            <person name="Falk J."/>
            <person name="Farina A."/>
            <person name="Faro S."/>
            <person name="Ferguson D."/>
            <person name="Fisher S."/>
            <person name="Foley C.D."/>
            <person name="Franke A."/>
            <person name="Friedrich D."/>
            <person name="Gadbois L."/>
            <person name="Gearin G."/>
            <person name="Gearin C.R."/>
            <person name="Giannoukos G."/>
            <person name="Goode T."/>
            <person name="Graham J."/>
            <person name="Grandbois E."/>
            <person name="Grewal S."/>
            <person name="Gyaltsen K."/>
            <person name="Hafez N."/>
            <person name="Hagos B."/>
            <person name="Hall J."/>
            <person name="Henson C."/>
            <person name="Hollinger A."/>
            <person name="Honan T."/>
            <person name="Huard M.D."/>
            <person name="Hughes L."/>
            <person name="Hurhula B."/>
            <person name="Husby M.E."/>
            <person name="Kamat A."/>
            <person name="Kanga B."/>
            <person name="Kashin S."/>
            <person name="Khazanovich D."/>
            <person name="Kisner P."/>
            <person name="Lance K."/>
            <person name="Lara M."/>
            <person name="Lee W."/>
            <person name="Lennon N."/>
            <person name="Letendre F."/>
            <person name="LeVine R."/>
            <person name="Lipovsky A."/>
            <person name="Liu X."/>
            <person name="Liu J."/>
            <person name="Liu S."/>
            <person name="Lokyitsang T."/>
            <person name="Lokyitsang Y."/>
            <person name="Lubonja R."/>
            <person name="Lui A."/>
            <person name="MacDonald P."/>
            <person name="Magnisalis V."/>
            <person name="Maru K."/>
            <person name="Matthews C."/>
            <person name="McCusker W."/>
            <person name="McDonough S."/>
            <person name="Mehta T."/>
            <person name="Meldrim J."/>
            <person name="Meneus L."/>
            <person name="Mihai O."/>
            <person name="Mihalev A."/>
            <person name="Mihova T."/>
            <person name="Mittelman R."/>
            <person name="Mlenga V."/>
            <person name="Montmayeur A."/>
            <person name="Mulrain L."/>
            <person name="Navidi A."/>
            <person name="Naylor J."/>
            <person name="Negash T."/>
            <person name="Nguyen T."/>
            <person name="Nguyen N."/>
            <person name="Nicol R."/>
            <person name="Norbu C."/>
            <person name="Norbu N."/>
            <person name="Novod N."/>
            <person name="O'Neill B."/>
            <person name="Osman S."/>
            <person name="Markiewicz E."/>
            <person name="Oyono O.L."/>
            <person name="Patti C."/>
            <person name="Phunkhang P."/>
            <person name="Pierre F."/>
            <person name="Priest M."/>
            <person name="Raghuraman S."/>
            <person name="Rege F."/>
            <person name="Reyes R."/>
            <person name="Rise C."/>
            <person name="Rogov P."/>
            <person name="Ross K."/>
            <person name="Ryan E."/>
            <person name="Settipalli S."/>
            <person name="Shea T."/>
            <person name="Sherpa N."/>
            <person name="Shi L."/>
            <person name="Shih D."/>
            <person name="Sparrow T."/>
            <person name="Spaulding J."/>
            <person name="Stalker J."/>
            <person name="Stange-Thomann N."/>
            <person name="Stavropoulos S."/>
            <person name="Stone C."/>
            <person name="Strader C."/>
            <person name="Tesfaye S."/>
            <person name="Thomson T."/>
            <person name="Thoulutsang Y."/>
            <person name="Thoulutsang D."/>
            <person name="Topham K."/>
            <person name="Topping I."/>
            <person name="Tsamla T."/>
            <person name="Vassiliev H."/>
            <person name="Vo A."/>
            <person name="Wangchuk T."/>
            <person name="Wangdi T."/>
            <person name="Weiand M."/>
            <person name="Wilkinson J."/>
            <person name="Wilson A."/>
            <person name="Yadav S."/>
            <person name="Young G."/>
            <person name="Yu Q."/>
            <person name="Zembek L."/>
            <person name="Zhong D."/>
            <person name="Zimmer A."/>
            <person name="Zwirko Z."/>
            <person name="Jaffe D.B."/>
            <person name="Alvarez P."/>
            <person name="Brockman W."/>
            <person name="Butler J."/>
            <person name="Chin C."/>
            <person name="Gnerre S."/>
            <person name="Grabherr M."/>
            <person name="Kleber M."/>
            <person name="Mauceli E."/>
            <person name="MacCallum I."/>
        </authorList>
    </citation>
    <scope>NUCLEOTIDE SEQUENCE [LARGE SCALE GENOMIC DNA]</scope>
    <source>
        <strain evidence="3">Tucson 14024-0371.13</strain>
    </source>
</reference>
<dbReference type="InterPro" id="IPR036621">
    <property type="entry name" value="Anticodon-bd_dom_sf"/>
</dbReference>
<sequence length="363" mass="41331">MNRIQRCLTSLASAGFIRSLADNQLELFSHGIVYSKLLQQQWLNLRPLAAHLGSSENSSSDSNLHRFFFARSPQFLNNFRKLLKDHPRKAKCPTLIKHHTNSCVLNDNALFRINGPGTVLTTDFLVEPYRALEHFYNMQRESKIWWMRLSSDPSRFSILPCPLPEDLDSKMYQAIDITSKYGEAGEVVVEKLSLVKMEDNEDFILPDSRTGERVIPTVIRSTIELETATFALLLDGCDHRRETQSLLLNRILAPYQCGIACLDGESSLSEDLRDLCLHLTNVISQSGLRLCKESGFELTKESSQRPSEYLSESDMLGVPYTLMLSNQTLKNGLLQLRSRDTMIAETIHISDVPDYLLNIFRKD</sequence>
<dbReference type="InterPro" id="IPR004154">
    <property type="entry name" value="Anticodon-bd"/>
</dbReference>
<dbReference type="PANTHER" id="PTHR10745:SF8">
    <property type="entry name" value="DNA POLYMERASE SUBUNIT GAMMA-2, MITOCHONDRIAL"/>
    <property type="match status" value="1"/>
</dbReference>
<dbReference type="HOGENOM" id="CLU_067408_0_0_1"/>
<dbReference type="GO" id="GO:0005760">
    <property type="term" value="C:gamma DNA polymerase complex"/>
    <property type="evidence" value="ECO:0007669"/>
    <property type="project" value="EnsemblMetazoa"/>
</dbReference>
<dbReference type="InterPro" id="IPR027031">
    <property type="entry name" value="Gly-tRNA_synthase/POLG2"/>
</dbReference>
<evidence type="ECO:0000313" key="3">
    <source>
        <dbReference type="Proteomes" id="UP000007801"/>
    </source>
</evidence>
<dbReference type="KEGG" id="dan:6502470"/>
<dbReference type="FunCoup" id="B3MN23">
    <property type="interactions" value="93"/>
</dbReference>
<dbReference type="InParanoid" id="B3MN23"/>
<dbReference type="GO" id="GO:0071667">
    <property type="term" value="F:DNA/RNA hybrid binding"/>
    <property type="evidence" value="ECO:0007669"/>
    <property type="project" value="EnsemblMetazoa"/>
</dbReference>
<dbReference type="GO" id="GO:0003727">
    <property type="term" value="F:single-stranded RNA binding"/>
    <property type="evidence" value="ECO:0007669"/>
    <property type="project" value="EnsemblMetazoa"/>
</dbReference>
<feature type="domain" description="Anticodon-binding" evidence="1">
    <location>
        <begin position="257"/>
        <end position="358"/>
    </location>
</feature>
<evidence type="ECO:0000259" key="1">
    <source>
        <dbReference type="Pfam" id="PF03129"/>
    </source>
</evidence>
<dbReference type="Pfam" id="PF03129">
    <property type="entry name" value="HGTP_anticodon"/>
    <property type="match status" value="1"/>
</dbReference>
<protein>
    <recommendedName>
        <fullName evidence="1">Anticodon-binding domain-containing protein</fullName>
    </recommendedName>
</protein>
<dbReference type="GeneID" id="6502470"/>
<accession>B3MN23</accession>
<dbReference type="GO" id="GO:0006264">
    <property type="term" value="P:mitochondrial DNA replication"/>
    <property type="evidence" value="ECO:0007669"/>
    <property type="project" value="EnsemblMetazoa"/>
</dbReference>
<dbReference type="AlphaFoldDB" id="B3MN23"/>
<evidence type="ECO:0000313" key="2">
    <source>
        <dbReference type="EMBL" id="EDV32001.2"/>
    </source>
</evidence>
<name>B3MN23_DROAN</name>
<organism evidence="2 3">
    <name type="scientific">Drosophila ananassae</name>
    <name type="common">Fruit fly</name>
    <dbReference type="NCBI Taxonomy" id="7217"/>
    <lineage>
        <taxon>Eukaryota</taxon>
        <taxon>Metazoa</taxon>
        <taxon>Ecdysozoa</taxon>
        <taxon>Arthropoda</taxon>
        <taxon>Hexapoda</taxon>
        <taxon>Insecta</taxon>
        <taxon>Pterygota</taxon>
        <taxon>Neoptera</taxon>
        <taxon>Endopterygota</taxon>
        <taxon>Diptera</taxon>
        <taxon>Brachycera</taxon>
        <taxon>Muscomorpha</taxon>
        <taxon>Ephydroidea</taxon>
        <taxon>Drosophilidae</taxon>
        <taxon>Drosophila</taxon>
        <taxon>Sophophora</taxon>
    </lineage>
</organism>
<dbReference type="Gene3D" id="3.40.50.800">
    <property type="entry name" value="Anticodon-binding domain"/>
    <property type="match status" value="1"/>
</dbReference>
<keyword evidence="3" id="KW-1185">Reference proteome</keyword>
<dbReference type="eggNOG" id="KOG2298">
    <property type="taxonomic scope" value="Eukaryota"/>
</dbReference>
<dbReference type="PANTHER" id="PTHR10745">
    <property type="entry name" value="GLYCYL-TRNA SYNTHETASE/DNA POLYMERASE SUBUNIT GAMMA-2"/>
    <property type="match status" value="1"/>
</dbReference>